<evidence type="ECO:0000256" key="5">
    <source>
        <dbReference type="ARBA" id="ARBA00022454"/>
    </source>
</evidence>
<name>A0ABM4DED9_HYDVU</name>
<accession>A0ABM4DED9</accession>
<keyword evidence="7" id="KW-0238">DNA-binding</keyword>
<dbReference type="Pfam" id="PF15489">
    <property type="entry name" value="CTC1"/>
    <property type="match status" value="1"/>
</dbReference>
<evidence type="ECO:0000313" key="10">
    <source>
        <dbReference type="RefSeq" id="XP_065672773.1"/>
    </source>
</evidence>
<evidence type="ECO:0000256" key="1">
    <source>
        <dbReference type="ARBA" id="ARBA00004123"/>
    </source>
</evidence>
<dbReference type="PANTHER" id="PTHR14865">
    <property type="entry name" value="CST COMPLEX SUBUNIT CTC1"/>
    <property type="match status" value="1"/>
</dbReference>
<comment type="similarity">
    <text evidence="3">Belongs to the CTC1 family.</text>
</comment>
<dbReference type="PANTHER" id="PTHR14865:SF2">
    <property type="entry name" value="CST COMPLEX SUBUNIT CTC1"/>
    <property type="match status" value="1"/>
</dbReference>
<comment type="subcellular location">
    <subcellularLocation>
        <location evidence="2">Chromosome</location>
        <location evidence="2">Telomere</location>
    </subcellularLocation>
    <subcellularLocation>
        <location evidence="1">Nucleus</location>
    </subcellularLocation>
</comment>
<dbReference type="InterPro" id="IPR042617">
    <property type="entry name" value="CTC1-like"/>
</dbReference>
<keyword evidence="8" id="KW-0539">Nucleus</keyword>
<evidence type="ECO:0000313" key="9">
    <source>
        <dbReference type="Proteomes" id="UP001652625"/>
    </source>
</evidence>
<keyword evidence="5" id="KW-0158">Chromosome</keyword>
<evidence type="ECO:0000256" key="7">
    <source>
        <dbReference type="ARBA" id="ARBA00023125"/>
    </source>
</evidence>
<organism evidence="9 10">
    <name type="scientific">Hydra vulgaris</name>
    <name type="common">Hydra</name>
    <name type="synonym">Hydra attenuata</name>
    <dbReference type="NCBI Taxonomy" id="6087"/>
    <lineage>
        <taxon>Eukaryota</taxon>
        <taxon>Metazoa</taxon>
        <taxon>Cnidaria</taxon>
        <taxon>Hydrozoa</taxon>
        <taxon>Hydroidolina</taxon>
        <taxon>Anthoathecata</taxon>
        <taxon>Aplanulata</taxon>
        <taxon>Hydridae</taxon>
        <taxon>Hydra</taxon>
    </lineage>
</organism>
<proteinExistence type="inferred from homology"/>
<evidence type="ECO:0000256" key="4">
    <source>
        <dbReference type="ARBA" id="ARBA00016175"/>
    </source>
</evidence>
<dbReference type="Proteomes" id="UP001652625">
    <property type="component" value="Chromosome 13"/>
</dbReference>
<gene>
    <name evidence="10" type="primary">LOC100212286</name>
</gene>
<reference evidence="10" key="1">
    <citation type="submission" date="2025-08" db="UniProtKB">
        <authorList>
            <consortium name="RefSeq"/>
        </authorList>
    </citation>
    <scope>IDENTIFICATION</scope>
</reference>
<keyword evidence="6" id="KW-0779">Telomere</keyword>
<evidence type="ECO:0000256" key="8">
    <source>
        <dbReference type="ARBA" id="ARBA00023242"/>
    </source>
</evidence>
<dbReference type="RefSeq" id="XP_065672773.1">
    <property type="nucleotide sequence ID" value="XM_065816701.1"/>
</dbReference>
<keyword evidence="9" id="KW-1185">Reference proteome</keyword>
<protein>
    <recommendedName>
        <fullName evidence="4">CST complex subunit CTC1</fullName>
    </recommendedName>
</protein>
<evidence type="ECO:0000256" key="6">
    <source>
        <dbReference type="ARBA" id="ARBA00022895"/>
    </source>
</evidence>
<evidence type="ECO:0000256" key="3">
    <source>
        <dbReference type="ARBA" id="ARBA00006332"/>
    </source>
</evidence>
<dbReference type="InterPro" id="IPR029156">
    <property type="entry name" value="CTC1"/>
</dbReference>
<sequence>MHPWFKELVSHILSKIEIQKNVYQDTLMLLQLICDKYSFPSINIACEKLSKHLFIDINTIKQSKCQLNSLFNSGMNSEHGISNKRSEQNLFILVCEISADQSSNSGNIVIQDITGKINCVYPKATFSKLNSLGIVLDWSYLIDHKQSFYDIKLLNSKVSCYIELKSVFILNRPTIIKEPKQKFSLDGILIRKSCLSKINGGTPFFLVLLTSISDSQTFFVVVQGKKYAHWYWCLKINRVYNFNGLQVGIINIEQKRHKVFFTNDLTFCSLTNEIKYCEKKFCKYSFGISYQGVITSTVYAEFGILELDEEIKLIFCQALFSQFGRGFRQGAEILIHNAHLLFYGSKKLLCCCSSSEIQIVKLSAYQSSYNVVFPQLHPIASQLQMYSVEYLVAMVKFLQKLFSTTHPTLTSIFKKNPDRLLSMLKWIFTPEKTLYRPSLFFEFFNEPHSCIYTNRSIHKIKSKLKSLKEFKNHVVMLSQSGNWLNGSISNVFSNCSDGWSYVKMSSSMLSLIVCGILSDSKIADSTCEVYFMCEGQDISHLNGCGVTIKKYDVVIEKYCYTELQVISGYHLKKECTRLYVVISSLDDIFFINDVVSMHPQKKLKFEGKKWVFGTIVRRFYKRQKGIMFDTELHTENIIYVPPLGRVEEKFLAESLQSLYPYCQSILKLELYVNETKKILPIYFDSNKLVYPLGMLPGAAVQLLYLQHKKSNHSTYYKFNQMSQFKMIKLPSLDVNKLIESLNIAQNERMNLISLVLNKINSNDILFTVVARVTFIQWIGMKWKCGLCKNILVDGVCTNRCKREQNFDFQLRAIVDDGTAECYLHFDEHEAKVLLNISNEDYDNLKYKTYCCGILEYNRYNKNLCGGTDKYQRILQRVTQHTESYHLHEFLCKQYKKGNQNFSTFVSMDDEKQTLGHSKVFLQCLMFRKVAYQQTLY</sequence>
<evidence type="ECO:0000256" key="2">
    <source>
        <dbReference type="ARBA" id="ARBA00004574"/>
    </source>
</evidence>
<dbReference type="GeneID" id="100212286"/>